<dbReference type="SUPFAM" id="SSF54373">
    <property type="entry name" value="FAD-linked reductases, C-terminal domain"/>
    <property type="match status" value="1"/>
</dbReference>
<accession>A0A7I7Q7M3</accession>
<feature type="signal peptide" evidence="1">
    <location>
        <begin position="1"/>
        <end position="23"/>
    </location>
</feature>
<evidence type="ECO:0000313" key="3">
    <source>
        <dbReference type="EMBL" id="BBY22072.1"/>
    </source>
</evidence>
<dbReference type="PANTHER" id="PTHR10742:SF410">
    <property type="entry name" value="LYSINE-SPECIFIC HISTONE DEMETHYLASE 2"/>
    <property type="match status" value="1"/>
</dbReference>
<feature type="domain" description="Amine oxidase" evidence="2">
    <location>
        <begin position="55"/>
        <end position="455"/>
    </location>
</feature>
<dbReference type="Gene3D" id="3.90.660.10">
    <property type="match status" value="1"/>
</dbReference>
<dbReference type="InterPro" id="IPR006311">
    <property type="entry name" value="TAT_signal"/>
</dbReference>
<sequence length="461" mass="49453">MSPMSRRAVLTATMSTVAGGLLAACTPGQHSAPPPHPPPEIKPDTQSVLIVGAGMAGLAAARNLVDAGWPVRLIEARDRIGGRVHTVRDWGVPIEMGASWIHGTANDPMMELARKAHAEVIPTDYYGWAKLAVDRRLAPVDYDDDHWRKFVERACDRVSGGSLAAAIDDAARRAELSSSDRTQLAFFVATEIEDEYAAGADQLSAKTFDTGDYADGDQSVITNGYDALPKLLADGLQIVLNTPVTAITRRENSVTVHAGNQSFDGPAVIVTVPLGVLKAGSIAFDPPLPDGHARAVNALGFGGLSKTFFRFDRRTWKTDNAFYLFMGTDPGAWAQWFTLSSNAGPIVVAFNAGERGRAVEASSVADVTTRALPIARQLFGDGISPVEVRTSSWSTDPYARGSYSFHAPGSGIDDRRRLREPISDRLYLAGEAADTKNPSTVIGAFVSGRYAADQLMRRLTN</sequence>
<dbReference type="PROSITE" id="PS51318">
    <property type="entry name" value="TAT"/>
    <property type="match status" value="1"/>
</dbReference>
<protein>
    <submittedName>
        <fullName evidence="3">Amine oxidase</fullName>
    </submittedName>
</protein>
<organism evidence="3 4">
    <name type="scientific">Mycobacterium stomatepiae</name>
    <dbReference type="NCBI Taxonomy" id="470076"/>
    <lineage>
        <taxon>Bacteria</taxon>
        <taxon>Bacillati</taxon>
        <taxon>Actinomycetota</taxon>
        <taxon>Actinomycetes</taxon>
        <taxon>Mycobacteriales</taxon>
        <taxon>Mycobacteriaceae</taxon>
        <taxon>Mycobacterium</taxon>
        <taxon>Mycobacterium simiae complex</taxon>
    </lineage>
</organism>
<dbReference type="SUPFAM" id="SSF51905">
    <property type="entry name" value="FAD/NAD(P)-binding domain"/>
    <property type="match status" value="1"/>
</dbReference>
<dbReference type="InterPro" id="IPR050281">
    <property type="entry name" value="Flavin_monoamine_oxidase"/>
</dbReference>
<dbReference type="Pfam" id="PF01593">
    <property type="entry name" value="Amino_oxidase"/>
    <property type="match status" value="1"/>
</dbReference>
<dbReference type="PANTHER" id="PTHR10742">
    <property type="entry name" value="FLAVIN MONOAMINE OXIDASE"/>
    <property type="match status" value="1"/>
</dbReference>
<dbReference type="AlphaFoldDB" id="A0A7I7Q7M3"/>
<evidence type="ECO:0000259" key="2">
    <source>
        <dbReference type="Pfam" id="PF01593"/>
    </source>
</evidence>
<gene>
    <name evidence="3" type="ORF">MSTO_22770</name>
</gene>
<feature type="chain" id="PRO_5029778805" evidence="1">
    <location>
        <begin position="24"/>
        <end position="461"/>
    </location>
</feature>
<evidence type="ECO:0000256" key="1">
    <source>
        <dbReference type="SAM" id="SignalP"/>
    </source>
</evidence>
<dbReference type="GO" id="GO:0016491">
    <property type="term" value="F:oxidoreductase activity"/>
    <property type="evidence" value="ECO:0007669"/>
    <property type="project" value="InterPro"/>
</dbReference>
<reference evidence="3 4" key="1">
    <citation type="journal article" date="2019" name="Emerg. Microbes Infect.">
        <title>Comprehensive subspecies identification of 175 nontuberculous mycobacteria species based on 7547 genomic profiles.</title>
        <authorList>
            <person name="Matsumoto Y."/>
            <person name="Kinjo T."/>
            <person name="Motooka D."/>
            <person name="Nabeya D."/>
            <person name="Jung N."/>
            <person name="Uechi K."/>
            <person name="Horii T."/>
            <person name="Iida T."/>
            <person name="Fujita J."/>
            <person name="Nakamura S."/>
        </authorList>
    </citation>
    <scope>NUCLEOTIDE SEQUENCE [LARGE SCALE GENOMIC DNA]</scope>
    <source>
        <strain evidence="3 4">JCM 17783</strain>
    </source>
</reference>
<dbReference type="InterPro" id="IPR002937">
    <property type="entry name" value="Amino_oxidase"/>
</dbReference>
<dbReference type="PRINTS" id="PR00420">
    <property type="entry name" value="RNGMNOXGNASE"/>
</dbReference>
<dbReference type="PROSITE" id="PS51257">
    <property type="entry name" value="PROKAR_LIPOPROTEIN"/>
    <property type="match status" value="1"/>
</dbReference>
<dbReference type="InterPro" id="IPR036188">
    <property type="entry name" value="FAD/NAD-bd_sf"/>
</dbReference>
<keyword evidence="1" id="KW-0732">Signal</keyword>
<proteinExistence type="predicted"/>
<keyword evidence="4" id="KW-1185">Reference proteome</keyword>
<dbReference type="EMBL" id="AP022587">
    <property type="protein sequence ID" value="BBY22072.1"/>
    <property type="molecule type" value="Genomic_DNA"/>
</dbReference>
<dbReference type="KEGG" id="msto:MSTO_22770"/>
<name>A0A7I7Q7M3_9MYCO</name>
<evidence type="ECO:0000313" key="4">
    <source>
        <dbReference type="Proteomes" id="UP000467130"/>
    </source>
</evidence>
<dbReference type="Proteomes" id="UP000467130">
    <property type="component" value="Chromosome"/>
</dbReference>
<dbReference type="Gene3D" id="3.50.50.60">
    <property type="entry name" value="FAD/NAD(P)-binding domain"/>
    <property type="match status" value="1"/>
</dbReference>